<dbReference type="EMBL" id="MHKQ01000008">
    <property type="protein sequence ID" value="OGY94432.1"/>
    <property type="molecule type" value="Genomic_DNA"/>
</dbReference>
<proteinExistence type="predicted"/>
<reference evidence="1 2" key="1">
    <citation type="journal article" date="2016" name="Nat. Commun.">
        <title>Thousands of microbial genomes shed light on interconnected biogeochemical processes in an aquifer system.</title>
        <authorList>
            <person name="Anantharaman K."/>
            <person name="Brown C.T."/>
            <person name="Hug L.A."/>
            <person name="Sharon I."/>
            <person name="Castelle C.J."/>
            <person name="Probst A.J."/>
            <person name="Thomas B.C."/>
            <person name="Singh A."/>
            <person name="Wilkins M.J."/>
            <person name="Karaoz U."/>
            <person name="Brodie E.L."/>
            <person name="Williams K.H."/>
            <person name="Hubbard S.S."/>
            <person name="Banfield J.F."/>
        </authorList>
    </citation>
    <scope>NUCLEOTIDE SEQUENCE [LARGE SCALE GENOMIC DNA]</scope>
</reference>
<dbReference type="Proteomes" id="UP000177626">
    <property type="component" value="Unassembled WGS sequence"/>
</dbReference>
<dbReference type="SUPFAM" id="SSF48371">
    <property type="entry name" value="ARM repeat"/>
    <property type="match status" value="1"/>
</dbReference>
<protein>
    <recommendedName>
        <fullName evidence="3">DNA alkylation repair protein</fullName>
    </recommendedName>
</protein>
<dbReference type="PANTHER" id="PTHR34070:SF1">
    <property type="entry name" value="DNA ALKYLATION REPAIR PROTEIN"/>
    <property type="match status" value="1"/>
</dbReference>
<sequence>MSAEQLVKQLKKYSSAKRQRASQWFFKTAPGQYGYGDKFLGVRVPDIRRVARQFLSLDFKEIVPLIKSPIHEIRLAAILILVEKNKEAIKNKNVALRKDILNFYIKYRQWVNNWDLVDLSVHRILGQAILDNLLGKKILYQYAKSQNLWERRMSIIATAMFISQGKLDDCLKISKILLKDKEDLMHKAVGWMLREAWKKDSQRVEAFLKKYYQALPRTTLRYAIERIKEPKRKKILQGKF</sequence>
<organism evidence="1 2">
    <name type="scientific">Candidatus Komeilibacteria bacterium RIFOXYC1_FULL_37_11</name>
    <dbReference type="NCBI Taxonomy" id="1798555"/>
    <lineage>
        <taxon>Bacteria</taxon>
        <taxon>Candidatus Komeiliibacteriota</taxon>
    </lineage>
</organism>
<gene>
    <name evidence="1" type="ORF">A2406_03345</name>
</gene>
<dbReference type="CDD" id="cd06561">
    <property type="entry name" value="AlkD_like"/>
    <property type="match status" value="1"/>
</dbReference>
<name>A0A1G2BZ59_9BACT</name>
<comment type="caution">
    <text evidence="1">The sequence shown here is derived from an EMBL/GenBank/DDBJ whole genome shotgun (WGS) entry which is preliminary data.</text>
</comment>
<accession>A0A1G2BZ59</accession>
<dbReference type="AlphaFoldDB" id="A0A1G2BZ59"/>
<dbReference type="InterPro" id="IPR014825">
    <property type="entry name" value="DNA_alkylation"/>
</dbReference>
<dbReference type="PANTHER" id="PTHR34070">
    <property type="entry name" value="ARMADILLO-TYPE FOLD"/>
    <property type="match status" value="1"/>
</dbReference>
<evidence type="ECO:0008006" key="3">
    <source>
        <dbReference type="Google" id="ProtNLM"/>
    </source>
</evidence>
<dbReference type="Pfam" id="PF08713">
    <property type="entry name" value="DNA_alkylation"/>
    <property type="match status" value="1"/>
</dbReference>
<dbReference type="InterPro" id="IPR016024">
    <property type="entry name" value="ARM-type_fold"/>
</dbReference>
<evidence type="ECO:0000313" key="2">
    <source>
        <dbReference type="Proteomes" id="UP000177626"/>
    </source>
</evidence>
<dbReference type="Gene3D" id="1.25.10.90">
    <property type="match status" value="1"/>
</dbReference>
<evidence type="ECO:0000313" key="1">
    <source>
        <dbReference type="EMBL" id="OGY94432.1"/>
    </source>
</evidence>